<evidence type="ECO:0000256" key="1">
    <source>
        <dbReference type="SAM" id="MobiDB-lite"/>
    </source>
</evidence>
<feature type="transmembrane region" description="Helical" evidence="2">
    <location>
        <begin position="53"/>
        <end position="74"/>
    </location>
</feature>
<keyword evidence="4" id="KW-1185">Reference proteome</keyword>
<keyword evidence="2" id="KW-0812">Transmembrane</keyword>
<evidence type="ECO:0000256" key="2">
    <source>
        <dbReference type="SAM" id="Phobius"/>
    </source>
</evidence>
<organism evidence="3 4">
    <name type="scientific">Viridibacillus soli</name>
    <dbReference type="NCBI Taxonomy" id="2798301"/>
    <lineage>
        <taxon>Bacteria</taxon>
        <taxon>Bacillati</taxon>
        <taxon>Bacillota</taxon>
        <taxon>Bacilli</taxon>
        <taxon>Bacillales</taxon>
        <taxon>Caryophanaceae</taxon>
        <taxon>Viridibacillus</taxon>
    </lineage>
</organism>
<dbReference type="RefSeq" id="WP_200747724.1">
    <property type="nucleotide sequence ID" value="NZ_JAEOAH010000003.1"/>
</dbReference>
<dbReference type="PANTHER" id="PTHR38441">
    <property type="entry name" value="INTEGRAL MEMBRANE PROTEIN-RELATED"/>
    <property type="match status" value="1"/>
</dbReference>
<gene>
    <name evidence="3" type="ORF">JFL43_02075</name>
</gene>
<protein>
    <submittedName>
        <fullName evidence="3">DUF485 domain-containing protein</fullName>
    </submittedName>
</protein>
<feature type="region of interest" description="Disordered" evidence="1">
    <location>
        <begin position="1"/>
        <end position="27"/>
    </location>
</feature>
<comment type="caution">
    <text evidence="3">The sequence shown here is derived from an EMBL/GenBank/DDBJ whole genome shotgun (WGS) entry which is preliminary data.</text>
</comment>
<evidence type="ECO:0000313" key="3">
    <source>
        <dbReference type="EMBL" id="MBK3493669.1"/>
    </source>
</evidence>
<keyword evidence="2" id="KW-0472">Membrane</keyword>
<sequence>MDHKLESVLNSAKNSDFSEKTSKKRDKKITADDYVAIAGSPEFKSLVKKKNSFLVPVSIFFLLFYFTLPILTSFTDVLSVKVIGDITLVWIFALAQFIMTWTLCMIYVNKANKFDKEAESIIEKVKGGDF</sequence>
<dbReference type="EMBL" id="JAEOAH010000003">
    <property type="protein sequence ID" value="MBK3493669.1"/>
    <property type="molecule type" value="Genomic_DNA"/>
</dbReference>
<keyword evidence="2" id="KW-1133">Transmembrane helix</keyword>
<dbReference type="InterPro" id="IPR007436">
    <property type="entry name" value="DUF485"/>
</dbReference>
<reference evidence="3 4" key="1">
    <citation type="submission" date="2020-12" db="EMBL/GenBank/DDBJ databases">
        <title>YIM B01967 draft genome.</title>
        <authorList>
            <person name="Yan X."/>
        </authorList>
    </citation>
    <scope>NUCLEOTIDE SEQUENCE [LARGE SCALE GENOMIC DNA]</scope>
    <source>
        <strain evidence="3 4">YIM B01967</strain>
    </source>
</reference>
<dbReference type="Proteomes" id="UP000618943">
    <property type="component" value="Unassembled WGS sequence"/>
</dbReference>
<accession>A0ABS1H2P3</accession>
<evidence type="ECO:0000313" key="4">
    <source>
        <dbReference type="Proteomes" id="UP000618943"/>
    </source>
</evidence>
<proteinExistence type="predicted"/>
<dbReference type="PANTHER" id="PTHR38441:SF1">
    <property type="entry name" value="MEMBRANE PROTEIN"/>
    <property type="match status" value="1"/>
</dbReference>
<name>A0ABS1H2P3_9BACL</name>
<feature type="transmembrane region" description="Helical" evidence="2">
    <location>
        <begin position="86"/>
        <end position="108"/>
    </location>
</feature>
<dbReference type="Pfam" id="PF04341">
    <property type="entry name" value="DUF485"/>
    <property type="match status" value="1"/>
</dbReference>